<dbReference type="GO" id="GO:0002376">
    <property type="term" value="P:immune system process"/>
    <property type="evidence" value="ECO:0007669"/>
    <property type="project" value="UniProtKB-KW"/>
</dbReference>
<dbReference type="Pfam" id="PF00536">
    <property type="entry name" value="SAM_1"/>
    <property type="match status" value="1"/>
</dbReference>
<protein>
    <submittedName>
        <fullName evidence="15">NF-X1-type Zn finger-containing protein</fullName>
    </submittedName>
</protein>
<dbReference type="GO" id="GO:0008270">
    <property type="term" value="F:zinc ion binding"/>
    <property type="evidence" value="ECO:0007669"/>
    <property type="project" value="UniProtKB-KW"/>
</dbReference>
<dbReference type="InterPro" id="IPR001660">
    <property type="entry name" value="SAM"/>
</dbReference>
<evidence type="ECO:0000256" key="5">
    <source>
        <dbReference type="ARBA" id="ARBA00022741"/>
    </source>
</evidence>
<evidence type="ECO:0000313" key="16">
    <source>
        <dbReference type="Proteomes" id="UP000001396"/>
    </source>
</evidence>
<dbReference type="InterPro" id="IPR045055">
    <property type="entry name" value="DNA2/NAM7-like"/>
</dbReference>
<dbReference type="GO" id="GO:0016787">
    <property type="term" value="F:hydrolase activity"/>
    <property type="evidence" value="ECO:0007669"/>
    <property type="project" value="UniProtKB-KW"/>
</dbReference>
<dbReference type="PROSITE" id="PS51981">
    <property type="entry name" value="ZF_RZ"/>
    <property type="match status" value="1"/>
</dbReference>
<dbReference type="PANTHER" id="PTHR10887">
    <property type="entry name" value="DNA2/NAM7 HELICASE FAMILY"/>
    <property type="match status" value="1"/>
</dbReference>
<dbReference type="GeneID" id="31364764"/>
<keyword evidence="10" id="KW-0067">ATP-binding</keyword>
<keyword evidence="8" id="KW-0347">Helicase</keyword>
<evidence type="ECO:0000313" key="15">
    <source>
        <dbReference type="EMBL" id="EFA77791.1"/>
    </source>
</evidence>
<dbReference type="InterPro" id="IPR000967">
    <property type="entry name" value="Znf_NFX1"/>
</dbReference>
<evidence type="ECO:0000256" key="1">
    <source>
        <dbReference type="ARBA" id="ARBA00004496"/>
    </source>
</evidence>
<dbReference type="Pfam" id="PF20173">
    <property type="entry name" value="ZnF_RZ-type"/>
    <property type="match status" value="1"/>
</dbReference>
<dbReference type="InterPro" id="IPR041677">
    <property type="entry name" value="DNA2/NAM7_AAA_11"/>
</dbReference>
<keyword evidence="6" id="KW-0863">Zinc-finger</keyword>
<dbReference type="FunCoup" id="D3BL57">
    <property type="interactions" value="151"/>
</dbReference>
<evidence type="ECO:0000259" key="13">
    <source>
        <dbReference type="PROSITE" id="PS50105"/>
    </source>
</evidence>
<keyword evidence="11" id="KW-0391">Immunity</keyword>
<evidence type="ECO:0000256" key="12">
    <source>
        <dbReference type="SAM" id="MobiDB-lite"/>
    </source>
</evidence>
<evidence type="ECO:0000259" key="14">
    <source>
        <dbReference type="PROSITE" id="PS51981"/>
    </source>
</evidence>
<evidence type="ECO:0000256" key="8">
    <source>
        <dbReference type="ARBA" id="ARBA00022806"/>
    </source>
</evidence>
<evidence type="ECO:0000256" key="9">
    <source>
        <dbReference type="ARBA" id="ARBA00022833"/>
    </source>
</evidence>
<dbReference type="Pfam" id="PF13086">
    <property type="entry name" value="AAA_11"/>
    <property type="match status" value="1"/>
</dbReference>
<dbReference type="InterPro" id="IPR013761">
    <property type="entry name" value="SAM/pointed_sf"/>
</dbReference>
<feature type="domain" description="RZ-type" evidence="14">
    <location>
        <begin position="1564"/>
        <end position="1634"/>
    </location>
</feature>
<evidence type="ECO:0000256" key="3">
    <source>
        <dbReference type="ARBA" id="ARBA00022723"/>
    </source>
</evidence>
<dbReference type="InterPro" id="IPR046439">
    <property type="entry name" value="ZF_RZ_dom"/>
</dbReference>
<feature type="region of interest" description="Disordered" evidence="12">
    <location>
        <begin position="109"/>
        <end position="138"/>
    </location>
</feature>
<dbReference type="Gene3D" id="1.10.150.50">
    <property type="entry name" value="Transcription Factor, Ets-1"/>
    <property type="match status" value="1"/>
</dbReference>
<evidence type="ECO:0000256" key="11">
    <source>
        <dbReference type="ARBA" id="ARBA00022859"/>
    </source>
</evidence>
<keyword evidence="16" id="KW-1185">Reference proteome</keyword>
<dbReference type="InterPro" id="IPR057373">
    <property type="entry name" value="ZNFX1"/>
</dbReference>
<evidence type="ECO:0000256" key="6">
    <source>
        <dbReference type="ARBA" id="ARBA00022771"/>
    </source>
</evidence>
<reference evidence="15 16" key="1">
    <citation type="journal article" date="2011" name="Genome Res.">
        <title>Phylogeny-wide analysis of social amoeba genomes highlights ancient origins for complex intercellular communication.</title>
        <authorList>
            <person name="Heidel A.J."/>
            <person name="Lawal H.M."/>
            <person name="Felder M."/>
            <person name="Schilde C."/>
            <person name="Helps N.R."/>
            <person name="Tunggal B."/>
            <person name="Rivero F."/>
            <person name="John U."/>
            <person name="Schleicher M."/>
            <person name="Eichinger L."/>
            <person name="Platzer M."/>
            <person name="Noegel A.A."/>
            <person name="Schaap P."/>
            <person name="Gloeckner G."/>
        </authorList>
    </citation>
    <scope>NUCLEOTIDE SEQUENCE [LARGE SCALE GENOMIC DNA]</scope>
    <source>
        <strain evidence="16">ATCC 26659 / Pp 5 / PN500</strain>
    </source>
</reference>
<evidence type="ECO:0000256" key="7">
    <source>
        <dbReference type="ARBA" id="ARBA00022801"/>
    </source>
</evidence>
<dbReference type="CDD" id="cd18808">
    <property type="entry name" value="SF1_C_Upf1"/>
    <property type="match status" value="1"/>
</dbReference>
<dbReference type="Gene3D" id="3.40.50.300">
    <property type="entry name" value="P-loop containing nucleotide triphosphate hydrolases"/>
    <property type="match status" value="2"/>
</dbReference>
<dbReference type="SMART" id="SM00438">
    <property type="entry name" value="ZnF_NFX"/>
    <property type="match status" value="5"/>
</dbReference>
<dbReference type="SMART" id="SM00454">
    <property type="entry name" value="SAM"/>
    <property type="match status" value="1"/>
</dbReference>
<keyword evidence="2" id="KW-0963">Cytoplasm</keyword>
<dbReference type="PROSITE" id="PS50105">
    <property type="entry name" value="SAM_DOMAIN"/>
    <property type="match status" value="1"/>
</dbReference>
<dbReference type="InterPro" id="IPR041679">
    <property type="entry name" value="DNA2/NAM7-like_C"/>
</dbReference>
<dbReference type="GO" id="GO:0004386">
    <property type="term" value="F:helicase activity"/>
    <property type="evidence" value="ECO:0007669"/>
    <property type="project" value="UniProtKB-KW"/>
</dbReference>
<dbReference type="STRING" id="670386.D3BL57"/>
<dbReference type="InterPro" id="IPR027417">
    <property type="entry name" value="P-loop_NTPase"/>
</dbReference>
<dbReference type="GO" id="GO:0031048">
    <property type="term" value="P:regulatory ncRNA-mediated heterochromatin formation"/>
    <property type="evidence" value="ECO:0007669"/>
    <property type="project" value="TreeGrafter"/>
</dbReference>
<dbReference type="Pfam" id="PF13087">
    <property type="entry name" value="AAA_12"/>
    <property type="match status" value="1"/>
</dbReference>
<keyword evidence="4" id="KW-0677">Repeat</keyword>
<dbReference type="PANTHER" id="PTHR10887:SF341">
    <property type="entry name" value="NFX1-TYPE ZINC FINGER-CONTAINING PROTEIN 1"/>
    <property type="match status" value="1"/>
</dbReference>
<accession>D3BL57</accession>
<gene>
    <name evidence="15" type="ORF">PPL_09289</name>
</gene>
<keyword evidence="3" id="KW-0479">Metal-binding</keyword>
<dbReference type="GO" id="GO:0005694">
    <property type="term" value="C:chromosome"/>
    <property type="evidence" value="ECO:0007669"/>
    <property type="project" value="UniProtKB-ARBA"/>
</dbReference>
<feature type="domain" description="SAM" evidence="13">
    <location>
        <begin position="28"/>
        <end position="91"/>
    </location>
</feature>
<evidence type="ECO:0000256" key="10">
    <source>
        <dbReference type="ARBA" id="ARBA00022840"/>
    </source>
</evidence>
<dbReference type="FunFam" id="3.40.50.300:FF:000326">
    <property type="entry name" value="P-loop containing nucleoside triphosphate hydrolase"/>
    <property type="match status" value="1"/>
</dbReference>
<dbReference type="RefSeq" id="XP_020429919.1">
    <property type="nucleotide sequence ID" value="XM_020580086.1"/>
</dbReference>
<dbReference type="GO" id="GO:0005524">
    <property type="term" value="F:ATP binding"/>
    <property type="evidence" value="ECO:0007669"/>
    <property type="project" value="UniProtKB-KW"/>
</dbReference>
<keyword evidence="9" id="KW-0862">Zinc</keyword>
<proteinExistence type="predicted"/>
<keyword evidence="5" id="KW-0547">Nucleotide-binding</keyword>
<feature type="compositionally biased region" description="Low complexity" evidence="12">
    <location>
        <begin position="109"/>
        <end position="132"/>
    </location>
</feature>
<dbReference type="GO" id="GO:0031380">
    <property type="term" value="C:nuclear RNA-directed RNA polymerase complex"/>
    <property type="evidence" value="ECO:0007669"/>
    <property type="project" value="TreeGrafter"/>
</dbReference>
<dbReference type="Proteomes" id="UP000001396">
    <property type="component" value="Unassembled WGS sequence"/>
</dbReference>
<feature type="region of interest" description="Disordered" evidence="12">
    <location>
        <begin position="1624"/>
        <end position="1647"/>
    </location>
</feature>
<organism evidence="15 16">
    <name type="scientific">Heterostelium pallidum (strain ATCC 26659 / Pp 5 / PN500)</name>
    <name type="common">Cellular slime mold</name>
    <name type="synonym">Polysphondylium pallidum</name>
    <dbReference type="NCBI Taxonomy" id="670386"/>
    <lineage>
        <taxon>Eukaryota</taxon>
        <taxon>Amoebozoa</taxon>
        <taxon>Evosea</taxon>
        <taxon>Eumycetozoa</taxon>
        <taxon>Dictyostelia</taxon>
        <taxon>Acytosteliales</taxon>
        <taxon>Acytosteliaceae</taxon>
        <taxon>Heterostelium</taxon>
    </lineage>
</organism>
<dbReference type="OMA" id="WNPERIN"/>
<comment type="subcellular location">
    <subcellularLocation>
        <location evidence="1">Cytoplasm</location>
    </subcellularLocation>
</comment>
<evidence type="ECO:0000256" key="4">
    <source>
        <dbReference type="ARBA" id="ARBA00022737"/>
    </source>
</evidence>
<dbReference type="GO" id="GO:0005737">
    <property type="term" value="C:cytoplasm"/>
    <property type="evidence" value="ECO:0007669"/>
    <property type="project" value="UniProtKB-SubCell"/>
</dbReference>
<comment type="caution">
    <text evidence="15">The sequence shown here is derived from an EMBL/GenBank/DDBJ whole genome shotgun (WGS) entry which is preliminary data.</text>
</comment>
<name>D3BL57_HETP5</name>
<keyword evidence="7" id="KW-0378">Hydrolase</keyword>
<dbReference type="InParanoid" id="D3BL57"/>
<dbReference type="InterPro" id="IPR047187">
    <property type="entry name" value="SF1_C_Upf1"/>
</dbReference>
<dbReference type="Pfam" id="PF25396">
    <property type="entry name" value="ZNFX1"/>
    <property type="match status" value="1"/>
</dbReference>
<dbReference type="EMBL" id="ADBJ01000039">
    <property type="protein sequence ID" value="EFA77791.1"/>
    <property type="molecule type" value="Genomic_DNA"/>
</dbReference>
<sequence>MDNCDFYHDPSYEKIKSFSKPVTDATKWSIDEVCKWLEEIDLSVLVPTFKEQEVNGVTLQSITQDQYSSLDIVTIGRKSKFETQRNKLFSSSSSSRIININVRDEEGWTTCGTSSSKSTSTTSTSTLQSSTTDTKRDYKPFTDNAELFSQKSLQDSLLDTAVNEMYQKLMKSNFIGHFSNLPRLLSSSQFKNQKELQLNCIHLFLVITQKFTSQAYNLLPLELLENQCSQSNDPDILKPIQRMRQQQIFHKEKMEKRDNNSNIPIRYHDLSIFPSKQELRSNMPELNALKVGKYESAEEYLDTQYCLLREDLIQPMREALDDFEAGKSSKYFYHDVVFKNLSCTRSSLSYTIKFKPNKPIEWSRHPRLLQGSLVGLSCDNFNTVIWAVVEDRPKRGSDPKITISILEENHSIHPHELPEHIHEEFEMYNDDHSDDDYDNDYDYENGYRNEKPDAFDVYVQLSRNESRRRFVRKNILSTLFTKSFLMIESPSYFEAYKNVLKSLKDINVDTIPFQQYLLDCSIDTKPPAYILKNPYIKFLSTFDVVEHDNQSIEDWENEISNEIQSFPTKLDELDQSQLNSIEHCLNTEVSLIQGPPGTGKTFIGLKLFELLHRHTKHRDGPVLLISYTNHALDQFVQGCLNTTKNIIRLGNRSKDPDLEQFNIRNHIKRTKSQYQYINEMDGIVVEIRNTLNRMVAVSGKLTFKDLRNLKNVYHLESISYRGKASIHAWLNSCTPILNQQNSTYTKVHQSFPIPKQQRKQQDQLHEEDEMDEEMVEELIESRIFDFGGSRHKEQKEHRDEVQEIDISLPLWIIEQKSTSFKDMYDISNLPLDQRVLLYRHWQKQKIHWYLSKLNDLKSRYEYLSGVLLDWERVQTRIALKSADVVAATTTGASRLKRVIEAVKPRIIIIEEAAEVLESHIVATLTTSAEHLIMIGDHKQLKPSSQVYQLSKKYNLGMSLFERIVKNGMGFKTLEIQRRMVPNISQFVKPVYPHLIDHPSVIERFIKVQKVDGMPSNVFFLDHRHMENSNESSKSNIFEADFVVRLAEYIVQHNYSPNNIAILTPYTGQLILIRSRAKKNPVLEGITIRTVDQFQGEERDFIILSLVRSNNEGSTGFLKIENRINVLLSRARNAMYIVGNSQLLSKANDLWVNLISKLKEEKKLDTFIPLVCVNHPDTITEVRTAADFDNVPEGGCNKHCDARLDCGHQCPRSCHTHDLDHYSVICSHYCEEVYEDCGHQCQSHCHNNNCGPCKTTVETILECGHTAQKYCYADDSSVYCTSPCERTDRDCGHDCNGSHLCGQCDISKCMAPVETTLKCGHSLTHACHDETNVCNVICEEKLPCGHPCKRTCKDHTIERTSVGLFTRGWKVVHPVCEKNCEKLLICGHMCPGHRCGKECFNCKGNCPNRCRHCRCKKLCIEECTPCKEQCIRTANGIRCSKQCGEPCDIPRITVPCEKLLNCGHQCMGLQGEFCTKKCKVCDPEEIEPILLITLKDFDDNELFIQLDCDHMFEVTSFDQYMETKDEIVGVKGCPICKKLIFSNILRYKDIVNENWKVIEKVKERIRHNEASHIVKMSGFTAGHWFNCPNGHLYYIDNCGGAMEVGKCIECKEQVGGTNHKLLSTNSHSNIDGSEKPHYPYGLEPRGFL</sequence>
<dbReference type="SUPFAM" id="SSF52540">
    <property type="entry name" value="P-loop containing nucleoside triphosphate hydrolases"/>
    <property type="match status" value="1"/>
</dbReference>
<dbReference type="SUPFAM" id="SSF47769">
    <property type="entry name" value="SAM/Pointed domain"/>
    <property type="match status" value="1"/>
</dbReference>
<evidence type="ECO:0000256" key="2">
    <source>
        <dbReference type="ARBA" id="ARBA00022490"/>
    </source>
</evidence>